<comment type="function">
    <text evidence="4">Required for maturation of ribosomal RNAs and formation of the large ribosomal subunit.</text>
</comment>
<proteinExistence type="inferred from homology"/>
<dbReference type="HAMAP" id="MF_03028">
    <property type="entry name" value="Pescadillo"/>
    <property type="match status" value="1"/>
</dbReference>
<comment type="subcellular location">
    <subcellularLocation>
        <location evidence="4">Nucleus</location>
        <location evidence="4">Nucleolus</location>
    </subcellularLocation>
    <subcellularLocation>
        <location evidence="4">Nucleus</location>
        <location evidence="4">Nucleoplasm</location>
    </subcellularLocation>
</comment>
<organism evidence="7">
    <name type="scientific">Clastoptera arizonana</name>
    <name type="common">Arizona spittle bug</name>
    <dbReference type="NCBI Taxonomy" id="38151"/>
    <lineage>
        <taxon>Eukaryota</taxon>
        <taxon>Metazoa</taxon>
        <taxon>Ecdysozoa</taxon>
        <taxon>Arthropoda</taxon>
        <taxon>Hexapoda</taxon>
        <taxon>Insecta</taxon>
        <taxon>Pterygota</taxon>
        <taxon>Neoptera</taxon>
        <taxon>Paraneoptera</taxon>
        <taxon>Hemiptera</taxon>
        <taxon>Auchenorrhyncha</taxon>
        <taxon>Cercopoidea</taxon>
        <taxon>Clastopteridae</taxon>
        <taxon>Clastoptera</taxon>
    </lineage>
</organism>
<dbReference type="GO" id="GO:0003723">
    <property type="term" value="F:RNA binding"/>
    <property type="evidence" value="ECO:0007669"/>
    <property type="project" value="TreeGrafter"/>
</dbReference>
<dbReference type="InterPro" id="IPR036420">
    <property type="entry name" value="BRCT_dom_sf"/>
</dbReference>
<dbReference type="InterPro" id="IPR001357">
    <property type="entry name" value="BRCT_dom"/>
</dbReference>
<feature type="region of interest" description="Disordered" evidence="5">
    <location>
        <begin position="454"/>
        <end position="517"/>
    </location>
</feature>
<feature type="compositionally biased region" description="Acidic residues" evidence="5">
    <location>
        <begin position="455"/>
        <end position="467"/>
    </location>
</feature>
<dbReference type="FunFam" id="3.40.50.10190:FF:000002">
    <property type="entry name" value="Pescadillo homolog"/>
    <property type="match status" value="1"/>
</dbReference>
<dbReference type="Gene3D" id="3.40.50.10190">
    <property type="entry name" value="BRCT domain"/>
    <property type="match status" value="1"/>
</dbReference>
<dbReference type="Pfam" id="PF06732">
    <property type="entry name" value="Pescadillo_N"/>
    <property type="match status" value="1"/>
</dbReference>
<dbReference type="EMBL" id="GEDC01020079">
    <property type="protein sequence ID" value="JAS17219.1"/>
    <property type="molecule type" value="Transcribed_RNA"/>
</dbReference>
<sequence>MVGERKKKYTSGEGALYWSRHTAMRKLQLTLKDFRRLCILKGIYPREPRHRKRAQKGSTAITTLYQKKDIQFLMHEPIIWKLREMKVHFRKMGRAQGMGDYKKLNYLKKKYPSLTLDTIVKERYPTFIDALRDLDDCLTLCFLFSTFPTLPNLPRDQSYLCRRLTIEFMHAVIAARALRKVFVSIKGYYFQVELKGQTITWIMPHQYCFEPQAKSEVDFRIMSTFAQFYTVLLGFVNFRLYHGLNLFYPPKFIHLEVSDKKNNKLIDEDGFVSEKIAALNTPIARTNTDSGEPEDEIMLDSFPMTEDPAKIEEAKVEADKITRLKTLFQGLRIFLNREVPREPLVFALRCFGAEVSWDKLLFVGATFDETDETITHQIVDRPNMNTQYISRYYIQPQWVFDSINKRELQAVEKYLIGCVLPPHLSPFVDPTKTEHYMPSEESTMNDPSLLKEMEAQDEDDEESIEEESEKKLNDTSGNLSSEEKDEDEDDDDDDDQEISDLEEKNEQDAVKQSKRAAMNVRAGKIMKEDPAFKKHEEYQELKLREKLIHKKHRKLYQSMMKGRMDRLKDKKLLIKKRNIADQNKMDLRTNT</sequence>
<reference evidence="7" key="1">
    <citation type="submission" date="2015-12" db="EMBL/GenBank/DDBJ databases">
        <title>De novo transcriptome assembly of four potential Pierce s Disease insect vectors from Arizona vineyards.</title>
        <authorList>
            <person name="Tassone E.E."/>
        </authorList>
    </citation>
    <scope>NUCLEOTIDE SEQUENCE</scope>
</reference>
<keyword evidence="2 4" id="KW-0698">rRNA processing</keyword>
<dbReference type="PROSITE" id="PS50172">
    <property type="entry name" value="BRCT"/>
    <property type="match status" value="1"/>
</dbReference>
<gene>
    <name evidence="7" type="ORF">g.35105</name>
</gene>
<name>A0A1B6CUK3_9HEMI</name>
<feature type="compositionally biased region" description="Acidic residues" evidence="5">
    <location>
        <begin position="483"/>
        <end position="500"/>
    </location>
</feature>
<feature type="domain" description="BRCT" evidence="6">
    <location>
        <begin position="323"/>
        <end position="416"/>
    </location>
</feature>
<accession>A0A1B6CUK3</accession>
<evidence type="ECO:0000256" key="1">
    <source>
        <dbReference type="ARBA" id="ARBA00022517"/>
    </source>
</evidence>
<keyword evidence="1 4" id="KW-0690">Ribosome biogenesis</keyword>
<dbReference type="SMART" id="SM00292">
    <property type="entry name" value="BRCT"/>
    <property type="match status" value="1"/>
</dbReference>
<dbReference type="SUPFAM" id="SSF52113">
    <property type="entry name" value="BRCT domain"/>
    <property type="match status" value="1"/>
</dbReference>
<comment type="similarity">
    <text evidence="4">Belongs to the pescadillo family.</text>
</comment>
<dbReference type="GO" id="GO:0043021">
    <property type="term" value="F:ribonucleoprotein complex binding"/>
    <property type="evidence" value="ECO:0007669"/>
    <property type="project" value="UniProtKB-UniRule"/>
</dbReference>
<feature type="compositionally biased region" description="Basic and acidic residues" evidence="5">
    <location>
        <begin position="501"/>
        <end position="511"/>
    </location>
</feature>
<protein>
    <recommendedName>
        <fullName evidence="4">Pescadillo homolog</fullName>
    </recommendedName>
</protein>
<evidence type="ECO:0000256" key="2">
    <source>
        <dbReference type="ARBA" id="ARBA00022552"/>
    </source>
</evidence>
<dbReference type="PANTHER" id="PTHR12221:SF6">
    <property type="entry name" value="PESCADILLO HOMOLOG"/>
    <property type="match status" value="1"/>
</dbReference>
<keyword evidence="3 4" id="KW-0539">Nucleus</keyword>
<dbReference type="PANTHER" id="PTHR12221">
    <property type="entry name" value="PESCADILLO - RELATED"/>
    <property type="match status" value="1"/>
</dbReference>
<dbReference type="GO" id="GO:0000463">
    <property type="term" value="P:maturation of LSU-rRNA from tricistronic rRNA transcript (SSU-rRNA, 5.8S rRNA, LSU-rRNA)"/>
    <property type="evidence" value="ECO:0007669"/>
    <property type="project" value="UniProtKB-UniRule"/>
</dbReference>
<dbReference type="GO" id="GO:0005654">
    <property type="term" value="C:nucleoplasm"/>
    <property type="evidence" value="ECO:0007669"/>
    <property type="project" value="UniProtKB-SubCell"/>
</dbReference>
<dbReference type="InterPro" id="IPR010613">
    <property type="entry name" value="PES"/>
</dbReference>
<dbReference type="GO" id="GO:0030687">
    <property type="term" value="C:preribosome, large subunit precursor"/>
    <property type="evidence" value="ECO:0007669"/>
    <property type="project" value="UniProtKB-UniRule"/>
</dbReference>
<dbReference type="GO" id="GO:0070545">
    <property type="term" value="C:PeBoW complex"/>
    <property type="evidence" value="ECO:0007669"/>
    <property type="project" value="TreeGrafter"/>
</dbReference>
<evidence type="ECO:0000256" key="4">
    <source>
        <dbReference type="HAMAP-Rule" id="MF_03028"/>
    </source>
</evidence>
<dbReference type="GO" id="GO:0000466">
    <property type="term" value="P:maturation of 5.8S rRNA from tricistronic rRNA transcript (SSU-rRNA, 5.8S rRNA, LSU-rRNA)"/>
    <property type="evidence" value="ECO:0007669"/>
    <property type="project" value="UniProtKB-UniRule"/>
</dbReference>
<evidence type="ECO:0000256" key="3">
    <source>
        <dbReference type="ARBA" id="ARBA00023242"/>
    </source>
</evidence>
<evidence type="ECO:0000259" key="6">
    <source>
        <dbReference type="PROSITE" id="PS50172"/>
    </source>
</evidence>
<evidence type="ECO:0000256" key="5">
    <source>
        <dbReference type="SAM" id="MobiDB-lite"/>
    </source>
</evidence>
<dbReference type="CDD" id="cd17709">
    <property type="entry name" value="BRCT_pescadillo_like"/>
    <property type="match status" value="1"/>
</dbReference>
<evidence type="ECO:0000313" key="7">
    <source>
        <dbReference type="EMBL" id="JAS17219.1"/>
    </source>
</evidence>
<dbReference type="AlphaFoldDB" id="A0A1B6CUK3"/>